<dbReference type="AlphaFoldDB" id="A0A2G3EE27"/>
<evidence type="ECO:0000259" key="1">
    <source>
        <dbReference type="Pfam" id="PF20026"/>
    </source>
</evidence>
<dbReference type="EMBL" id="PDYH01000005">
    <property type="protein sequence ID" value="PHU41331.1"/>
    <property type="molecule type" value="Genomic_DNA"/>
</dbReference>
<dbReference type="Pfam" id="PF18953">
    <property type="entry name" value="SAP_new25"/>
    <property type="match status" value="1"/>
</dbReference>
<accession>A0A2G3EE27</accession>
<evidence type="ECO:0000313" key="2">
    <source>
        <dbReference type="EMBL" id="PHU41331.1"/>
    </source>
</evidence>
<proteinExistence type="predicted"/>
<reference evidence="2" key="1">
    <citation type="submission" date="2017-10" db="EMBL/GenBank/DDBJ databases">
        <title>Resolving the taxonomy of Roseburia spp., Eubacterium rectale and Agathobacter spp. through phylogenomic analysis.</title>
        <authorList>
            <person name="Sheridan P.O."/>
            <person name="Walker A.W."/>
            <person name="Duncan S.H."/>
            <person name="Scott K.P."/>
            <person name="Toole P.W.O."/>
            <person name="Luis P."/>
            <person name="Flint H.J."/>
        </authorList>
    </citation>
    <scope>NUCLEOTIDE SEQUENCE [LARGE SCALE GENOMIC DNA]</scope>
    <source>
        <strain evidence="2">JK10</strain>
    </source>
</reference>
<organism evidence="2 3">
    <name type="scientific">Pseudobutyrivibrio ruminis</name>
    <dbReference type="NCBI Taxonomy" id="46206"/>
    <lineage>
        <taxon>Bacteria</taxon>
        <taxon>Bacillati</taxon>
        <taxon>Bacillota</taxon>
        <taxon>Clostridia</taxon>
        <taxon>Lachnospirales</taxon>
        <taxon>Lachnospiraceae</taxon>
        <taxon>Pseudobutyrivibrio</taxon>
    </lineage>
</organism>
<dbReference type="Proteomes" id="UP000224317">
    <property type="component" value="Unassembled WGS sequence"/>
</dbReference>
<sequence length="202" mass="23593">MTQRPILNTNLDSETFRSYYYLKEELVEFCRDNGIPTAGGKIELTDRIAYFLDTGSVKKVTRNMKNTIEVGLITEDTIIEQNIVCSEKHRAFFKEKIGKTFSFNVQFQKWLKANAGKTYSDAIEAYHLILEEKKKGKTKIDKQFEYNTYIRDFFEANQGRSLDDAIKCWKYKKSLPGHNLYEDIDLEVLNDNGVMDKETSYE</sequence>
<gene>
    <name evidence="2" type="ORF">CSX00_01495</name>
</gene>
<protein>
    <recommendedName>
        <fullName evidence="1">DUF6434 domain-containing protein</fullName>
    </recommendedName>
</protein>
<dbReference type="Pfam" id="PF20026">
    <property type="entry name" value="DUF6434"/>
    <property type="match status" value="1"/>
</dbReference>
<keyword evidence="3" id="KW-1185">Reference proteome</keyword>
<feature type="domain" description="DUF6434" evidence="1">
    <location>
        <begin position="72"/>
        <end position="127"/>
    </location>
</feature>
<name>A0A2G3EE27_9FIRM</name>
<dbReference type="InterPro" id="IPR045492">
    <property type="entry name" value="DUF6434"/>
</dbReference>
<evidence type="ECO:0000313" key="3">
    <source>
        <dbReference type="Proteomes" id="UP000224317"/>
    </source>
</evidence>
<comment type="caution">
    <text evidence="2">The sequence shown here is derived from an EMBL/GenBank/DDBJ whole genome shotgun (WGS) entry which is preliminary data.</text>
</comment>